<protein>
    <recommendedName>
        <fullName evidence="2">Retrotransposon Copia-like N-terminal domain-containing protein</fullName>
    </recommendedName>
</protein>
<dbReference type="EMBL" id="JAJFAZ020000004">
    <property type="protein sequence ID" value="KAI5334198.1"/>
    <property type="molecule type" value="Genomic_DNA"/>
</dbReference>
<dbReference type="Pfam" id="PF14244">
    <property type="entry name" value="Retrotran_gag_3"/>
    <property type="match status" value="1"/>
</dbReference>
<evidence type="ECO:0000259" key="2">
    <source>
        <dbReference type="Pfam" id="PF14244"/>
    </source>
</evidence>
<dbReference type="InterPro" id="IPR029472">
    <property type="entry name" value="Copia-like_N"/>
</dbReference>
<evidence type="ECO:0000313" key="4">
    <source>
        <dbReference type="Proteomes" id="UP001054821"/>
    </source>
</evidence>
<comment type="caution">
    <text evidence="3">The sequence shown here is derived from an EMBL/GenBank/DDBJ whole genome shotgun (WGS) entry which is preliminary data.</text>
</comment>
<gene>
    <name evidence="3" type="ORF">L3X38_024331</name>
</gene>
<evidence type="ECO:0000256" key="1">
    <source>
        <dbReference type="SAM" id="MobiDB-lite"/>
    </source>
</evidence>
<sequence>MASSSPVLDITSINYIIYVRLERYNYPTWLAQIVPVLRNRRLLCFVDGSCQSPPLTILDPKAKNDDSPPPSLIPKPKYDDWV</sequence>
<accession>A0AAD4W0P8</accession>
<feature type="region of interest" description="Disordered" evidence="1">
    <location>
        <begin position="57"/>
        <end position="82"/>
    </location>
</feature>
<dbReference type="Proteomes" id="UP001054821">
    <property type="component" value="Chromosome 4"/>
</dbReference>
<proteinExistence type="predicted"/>
<feature type="domain" description="Retrotransposon Copia-like N-terminal" evidence="2">
    <location>
        <begin position="16"/>
        <end position="54"/>
    </location>
</feature>
<organism evidence="3 4">
    <name type="scientific">Prunus dulcis</name>
    <name type="common">Almond</name>
    <name type="synonym">Amygdalus dulcis</name>
    <dbReference type="NCBI Taxonomy" id="3755"/>
    <lineage>
        <taxon>Eukaryota</taxon>
        <taxon>Viridiplantae</taxon>
        <taxon>Streptophyta</taxon>
        <taxon>Embryophyta</taxon>
        <taxon>Tracheophyta</taxon>
        <taxon>Spermatophyta</taxon>
        <taxon>Magnoliopsida</taxon>
        <taxon>eudicotyledons</taxon>
        <taxon>Gunneridae</taxon>
        <taxon>Pentapetalae</taxon>
        <taxon>rosids</taxon>
        <taxon>fabids</taxon>
        <taxon>Rosales</taxon>
        <taxon>Rosaceae</taxon>
        <taxon>Amygdaloideae</taxon>
        <taxon>Amygdaleae</taxon>
        <taxon>Prunus</taxon>
    </lineage>
</organism>
<dbReference type="AlphaFoldDB" id="A0AAD4W0P8"/>
<keyword evidence="4" id="KW-1185">Reference proteome</keyword>
<name>A0AAD4W0P8_PRUDU</name>
<reference evidence="3 4" key="1">
    <citation type="journal article" date="2022" name="G3 (Bethesda)">
        <title>Whole-genome sequence and methylome profiling of the almond [Prunus dulcis (Mill.) D.A. Webb] cultivar 'Nonpareil'.</title>
        <authorList>
            <person name="D'Amico-Willman K.M."/>
            <person name="Ouma W.Z."/>
            <person name="Meulia T."/>
            <person name="Sideli G.M."/>
            <person name="Gradziel T.M."/>
            <person name="Fresnedo-Ramirez J."/>
        </authorList>
    </citation>
    <scope>NUCLEOTIDE SEQUENCE [LARGE SCALE GENOMIC DNA]</scope>
    <source>
        <strain evidence="3">Clone GOH B32 T37-40</strain>
    </source>
</reference>
<evidence type="ECO:0000313" key="3">
    <source>
        <dbReference type="EMBL" id="KAI5334198.1"/>
    </source>
</evidence>